<proteinExistence type="predicted"/>
<evidence type="ECO:0000313" key="2">
    <source>
        <dbReference type="Proteomes" id="UP000184225"/>
    </source>
</evidence>
<dbReference type="Proteomes" id="UP000184225">
    <property type="component" value="Unassembled WGS sequence"/>
</dbReference>
<accession>A0A1M6FYD1</accession>
<gene>
    <name evidence="1" type="ORF">SAMN04488096_10720</name>
</gene>
<reference evidence="1 2" key="1">
    <citation type="submission" date="2016-11" db="EMBL/GenBank/DDBJ databases">
        <authorList>
            <person name="Jaros S."/>
            <person name="Januszkiewicz K."/>
            <person name="Wedrychowicz H."/>
        </authorList>
    </citation>
    <scope>NUCLEOTIDE SEQUENCE [LARGE SCALE GENOMIC DNA]</scope>
    <source>
        <strain evidence="1 2">DSM 21425</strain>
    </source>
</reference>
<organism evidence="1 2">
    <name type="scientific">Mesonia phycicola</name>
    <dbReference type="NCBI Taxonomy" id="579105"/>
    <lineage>
        <taxon>Bacteria</taxon>
        <taxon>Pseudomonadati</taxon>
        <taxon>Bacteroidota</taxon>
        <taxon>Flavobacteriia</taxon>
        <taxon>Flavobacteriales</taxon>
        <taxon>Flavobacteriaceae</taxon>
        <taxon>Mesonia</taxon>
    </lineage>
</organism>
<dbReference type="PROSITE" id="PS51257">
    <property type="entry name" value="PROKAR_LIPOPROTEIN"/>
    <property type="match status" value="1"/>
</dbReference>
<evidence type="ECO:0000313" key="1">
    <source>
        <dbReference type="EMBL" id="SHJ02662.1"/>
    </source>
</evidence>
<name>A0A1M6FYD1_9FLAO</name>
<protein>
    <submittedName>
        <fullName evidence="1">Uncharacterized protein</fullName>
    </submittedName>
</protein>
<dbReference type="STRING" id="579105.SAMN04488096_10720"/>
<dbReference type="AlphaFoldDB" id="A0A1M6FYD1"/>
<keyword evidence="2" id="KW-1185">Reference proteome</keyword>
<sequence length="228" mass="26142">MGKIMGLAPKKIIMKNILGIFLSVLVLSCGAQNYIVNDNINNCTENGISKNKYNFDIQDFQQKLEEPESYQLEINTDSSKVLLMESFPNEIEKKYTLYLTSKTNKLSSVFVYDSIGRLIRKYNNHTNTKVGEEIKFKYSNAKSTTPIETYRVNYDTIYPVCWKEALQLATKKGVDPSKAEVNIVMPLKGWEPEKPMVWKIFDRKKVVHVDAYTGKVVLVGKPTPFSQY</sequence>
<dbReference type="EMBL" id="FQYY01000007">
    <property type="protein sequence ID" value="SHJ02662.1"/>
    <property type="molecule type" value="Genomic_DNA"/>
</dbReference>